<organism evidence="2 3">
    <name type="scientific">Paenibacillus radicis</name>
    <name type="common">ex Xue et al. 2023</name>
    <dbReference type="NCBI Taxonomy" id="2972489"/>
    <lineage>
        <taxon>Bacteria</taxon>
        <taxon>Bacillati</taxon>
        <taxon>Bacillota</taxon>
        <taxon>Bacilli</taxon>
        <taxon>Bacillales</taxon>
        <taxon>Paenibacillaceae</taxon>
        <taxon>Paenibacillus</taxon>
    </lineage>
</organism>
<evidence type="ECO:0000313" key="3">
    <source>
        <dbReference type="Proteomes" id="UP001300012"/>
    </source>
</evidence>
<dbReference type="Gene3D" id="3.40.630.30">
    <property type="match status" value="1"/>
</dbReference>
<dbReference type="InterPro" id="IPR016181">
    <property type="entry name" value="Acyl_CoA_acyltransferase"/>
</dbReference>
<gene>
    <name evidence="2" type="ORF">NV381_05280</name>
</gene>
<protein>
    <submittedName>
        <fullName evidence="2">N-acetyltransferase</fullName>
    </submittedName>
</protein>
<dbReference type="PROSITE" id="PS51186">
    <property type="entry name" value="GNAT"/>
    <property type="match status" value="1"/>
</dbReference>
<dbReference type="PANTHER" id="PTHR43617:SF2">
    <property type="entry name" value="UPF0039 PROTEIN SLL0451"/>
    <property type="match status" value="1"/>
</dbReference>
<dbReference type="InterPro" id="IPR050276">
    <property type="entry name" value="MshD_Acetyltransferase"/>
</dbReference>
<evidence type="ECO:0000313" key="2">
    <source>
        <dbReference type="EMBL" id="MCR8630611.1"/>
    </source>
</evidence>
<proteinExistence type="predicted"/>
<dbReference type="SUPFAM" id="SSF55729">
    <property type="entry name" value="Acyl-CoA N-acyltransferases (Nat)"/>
    <property type="match status" value="1"/>
</dbReference>
<evidence type="ECO:0000259" key="1">
    <source>
        <dbReference type="PROSITE" id="PS51186"/>
    </source>
</evidence>
<dbReference type="Proteomes" id="UP001300012">
    <property type="component" value="Unassembled WGS sequence"/>
</dbReference>
<dbReference type="InterPro" id="IPR000182">
    <property type="entry name" value="GNAT_dom"/>
</dbReference>
<sequence length="185" mass="21177">MEISQALALIMIIRTEIKDDHSQVYELNYKAFGNRDNESKLIEQIRLSEQFIPELSIVAEADKQIIGHILLSRAKVVDQVNDQLKEYDVIVLAPIAVSPDYQKQGVGTQLMLEGMKRTKQFNYGVILLIGHPTYYPKFGFKPARNYGIELTQFKVSDEVFMVCELIEGQLKHCKGELQYPSSFFS</sequence>
<comment type="caution">
    <text evidence="2">The sequence shown here is derived from an EMBL/GenBank/DDBJ whole genome shotgun (WGS) entry which is preliminary data.</text>
</comment>
<reference evidence="2 3" key="1">
    <citation type="submission" date="2022-08" db="EMBL/GenBank/DDBJ databases">
        <title>Paenibacillus endoradicis sp. nov., Paenibacillus radicibacter sp. nov and Paenibacillus pararadicis sp. nov., three cold-adapted plant growth-promoting bacteria isolated from root of Larix gmelinii in Great Khingan.</title>
        <authorList>
            <person name="Xue H."/>
        </authorList>
    </citation>
    <scope>NUCLEOTIDE SEQUENCE [LARGE SCALE GENOMIC DNA]</scope>
    <source>
        <strain evidence="2 3">N5-1-1-5</strain>
    </source>
</reference>
<feature type="domain" description="N-acetyltransferase" evidence="1">
    <location>
        <begin position="11"/>
        <end position="166"/>
    </location>
</feature>
<keyword evidence="3" id="KW-1185">Reference proteome</keyword>
<name>A0ABT1YBP2_9BACL</name>
<dbReference type="Pfam" id="PF00583">
    <property type="entry name" value="Acetyltransf_1"/>
    <property type="match status" value="1"/>
</dbReference>
<dbReference type="RefSeq" id="WP_258212227.1">
    <property type="nucleotide sequence ID" value="NZ_JANQBD010000003.1"/>
</dbReference>
<dbReference type="EMBL" id="JANQBD010000003">
    <property type="protein sequence ID" value="MCR8630611.1"/>
    <property type="molecule type" value="Genomic_DNA"/>
</dbReference>
<accession>A0ABT1YBP2</accession>
<dbReference type="PANTHER" id="PTHR43617">
    <property type="entry name" value="L-AMINO ACID N-ACETYLTRANSFERASE"/>
    <property type="match status" value="1"/>
</dbReference>
<dbReference type="CDD" id="cd04301">
    <property type="entry name" value="NAT_SF"/>
    <property type="match status" value="1"/>
</dbReference>